<evidence type="ECO:0000256" key="1">
    <source>
        <dbReference type="SAM" id="Phobius"/>
    </source>
</evidence>
<gene>
    <name evidence="2" type="ORF">NLI96_g11293</name>
</gene>
<dbReference type="AlphaFoldDB" id="A0AAD5Y8J6"/>
<organism evidence="2 3">
    <name type="scientific">Meripilus lineatus</name>
    <dbReference type="NCBI Taxonomy" id="2056292"/>
    <lineage>
        <taxon>Eukaryota</taxon>
        <taxon>Fungi</taxon>
        <taxon>Dikarya</taxon>
        <taxon>Basidiomycota</taxon>
        <taxon>Agaricomycotina</taxon>
        <taxon>Agaricomycetes</taxon>
        <taxon>Polyporales</taxon>
        <taxon>Meripilaceae</taxon>
        <taxon>Meripilus</taxon>
    </lineage>
</organism>
<keyword evidence="1" id="KW-1133">Transmembrane helix</keyword>
<feature type="transmembrane region" description="Helical" evidence="1">
    <location>
        <begin position="203"/>
        <end position="224"/>
    </location>
</feature>
<proteinExistence type="predicted"/>
<feature type="transmembrane region" description="Helical" evidence="1">
    <location>
        <begin position="20"/>
        <end position="47"/>
    </location>
</feature>
<accession>A0AAD5Y8J6</accession>
<keyword evidence="3" id="KW-1185">Reference proteome</keyword>
<evidence type="ECO:0000313" key="3">
    <source>
        <dbReference type="Proteomes" id="UP001212997"/>
    </source>
</evidence>
<keyword evidence="1" id="KW-0812">Transmembrane</keyword>
<protein>
    <submittedName>
        <fullName evidence="2">Uncharacterized protein</fullName>
    </submittedName>
</protein>
<comment type="caution">
    <text evidence="2">The sequence shown here is derived from an EMBL/GenBank/DDBJ whole genome shotgun (WGS) entry which is preliminary data.</text>
</comment>
<keyword evidence="1" id="KW-0472">Membrane</keyword>
<feature type="transmembrane region" description="Helical" evidence="1">
    <location>
        <begin position="156"/>
        <end position="183"/>
    </location>
</feature>
<evidence type="ECO:0000313" key="2">
    <source>
        <dbReference type="EMBL" id="KAJ3476246.1"/>
    </source>
</evidence>
<sequence>MLLLDNMYNNILITSQYLLELFSITLCYLYTYGVCLGIPFLFTSYVNHTASDEDPHFPKIVQARFRDFVSQLSTLCIGTFTASGLFFSSFWACLQIQGFSTTQFSRTFGFFCAISSLASIIVGGVIQFALHRYPPENANEWAQAVRKLAGSHCRSAAHLFAVPSVSLVWAMIFFCSFVVISLWEANEEVTHDDSPKNKNPKPLASAFSVTMFMIVVVAHSAVVIRQTLQLFHKATESQA</sequence>
<reference evidence="2" key="1">
    <citation type="submission" date="2022-07" db="EMBL/GenBank/DDBJ databases">
        <title>Genome Sequence of Physisporinus lineatus.</title>
        <authorList>
            <person name="Buettner E."/>
        </authorList>
    </citation>
    <scope>NUCLEOTIDE SEQUENCE</scope>
    <source>
        <strain evidence="2">VT162</strain>
    </source>
</reference>
<feature type="transmembrane region" description="Helical" evidence="1">
    <location>
        <begin position="68"/>
        <end position="88"/>
    </location>
</feature>
<dbReference type="EMBL" id="JANAWD010000733">
    <property type="protein sequence ID" value="KAJ3476246.1"/>
    <property type="molecule type" value="Genomic_DNA"/>
</dbReference>
<dbReference type="Proteomes" id="UP001212997">
    <property type="component" value="Unassembled WGS sequence"/>
</dbReference>
<name>A0AAD5Y8J6_9APHY</name>
<feature type="transmembrane region" description="Helical" evidence="1">
    <location>
        <begin position="108"/>
        <end position="130"/>
    </location>
</feature>